<keyword evidence="7 10" id="KW-0472">Membrane</keyword>
<proteinExistence type="inferred from homology"/>
<comment type="function">
    <text evidence="10">Cell wall formation. Catalyzes the transfer of a GlcNAc subunit on undecaprenyl-pyrophosphoryl-MurNAc-pentapeptide (lipid intermediate I) to form undecaprenyl-pyrophosphoryl-MurNAc-(pentapeptide)GlcNAc (lipid intermediate II).</text>
</comment>
<protein>
    <recommendedName>
        <fullName evidence="10">UDP-N-acetylglucosamine--N-acetylmuramyl-(pentapeptide) pyrophosphoryl-undecaprenol N-acetylglucosamine transferase</fullName>
        <ecNumber evidence="10">2.4.1.227</ecNumber>
    </recommendedName>
    <alternativeName>
        <fullName evidence="10">Undecaprenyl-PP-MurNAc-pentapeptide-UDPGlcNAc GlcNAc transferase</fullName>
    </alternativeName>
</protein>
<dbReference type="GO" id="GO:0008360">
    <property type="term" value="P:regulation of cell shape"/>
    <property type="evidence" value="ECO:0007669"/>
    <property type="project" value="UniProtKB-KW"/>
</dbReference>
<evidence type="ECO:0000256" key="8">
    <source>
        <dbReference type="ARBA" id="ARBA00023306"/>
    </source>
</evidence>
<evidence type="ECO:0000256" key="10">
    <source>
        <dbReference type="HAMAP-Rule" id="MF_00033"/>
    </source>
</evidence>
<evidence type="ECO:0000256" key="9">
    <source>
        <dbReference type="ARBA" id="ARBA00023316"/>
    </source>
</evidence>
<keyword evidence="8 10" id="KW-0131">Cell cycle</keyword>
<feature type="domain" description="Glycosyl transferase family 28 C-terminal" evidence="12">
    <location>
        <begin position="191"/>
        <end position="354"/>
    </location>
</feature>
<dbReference type="InterPro" id="IPR006009">
    <property type="entry name" value="GlcNAc_MurG"/>
</dbReference>
<accession>A0A1F5VHF9</accession>
<dbReference type="GO" id="GO:0051301">
    <property type="term" value="P:cell division"/>
    <property type="evidence" value="ECO:0007669"/>
    <property type="project" value="UniProtKB-KW"/>
</dbReference>
<comment type="pathway">
    <text evidence="10">Cell wall biogenesis; peptidoglycan biosynthesis.</text>
</comment>
<gene>
    <name evidence="10" type="primary">murG</name>
    <name evidence="13" type="ORF">A2Y62_17130</name>
</gene>
<dbReference type="PANTHER" id="PTHR21015:SF22">
    <property type="entry name" value="GLYCOSYLTRANSFERASE"/>
    <property type="match status" value="1"/>
</dbReference>
<keyword evidence="3 10" id="KW-0328">Glycosyltransferase</keyword>
<keyword evidence="2 10" id="KW-0132">Cell division</keyword>
<feature type="binding site" evidence="10">
    <location>
        <position position="297"/>
    </location>
    <ligand>
        <name>UDP-N-acetyl-alpha-D-glucosamine</name>
        <dbReference type="ChEBI" id="CHEBI:57705"/>
    </ligand>
</feature>
<dbReference type="NCBIfam" id="TIGR01133">
    <property type="entry name" value="murG"/>
    <property type="match status" value="1"/>
</dbReference>
<dbReference type="InterPro" id="IPR004276">
    <property type="entry name" value="GlycoTrans_28_N"/>
</dbReference>
<evidence type="ECO:0000313" key="13">
    <source>
        <dbReference type="EMBL" id="OGF62371.1"/>
    </source>
</evidence>
<feature type="binding site" evidence="10">
    <location>
        <position position="171"/>
    </location>
    <ligand>
        <name>UDP-N-acetyl-alpha-D-glucosamine</name>
        <dbReference type="ChEBI" id="CHEBI:57705"/>
    </ligand>
</feature>
<dbReference type="GO" id="GO:0071555">
    <property type="term" value="P:cell wall organization"/>
    <property type="evidence" value="ECO:0007669"/>
    <property type="project" value="UniProtKB-KW"/>
</dbReference>
<dbReference type="SUPFAM" id="SSF53756">
    <property type="entry name" value="UDP-Glycosyltransferase/glycogen phosphorylase"/>
    <property type="match status" value="1"/>
</dbReference>
<dbReference type="Proteomes" id="UP000178943">
    <property type="component" value="Unassembled WGS sequence"/>
</dbReference>
<name>A0A1F5VHF9_9BACT</name>
<dbReference type="InterPro" id="IPR007235">
    <property type="entry name" value="Glyco_trans_28_C"/>
</dbReference>
<comment type="caution">
    <text evidence="10">Lacks conserved residue(s) required for the propagation of feature annotation.</text>
</comment>
<organism evidence="13 14">
    <name type="scientific">Candidatus Fischerbacteria bacterium RBG_13_37_8</name>
    <dbReference type="NCBI Taxonomy" id="1817863"/>
    <lineage>
        <taxon>Bacteria</taxon>
        <taxon>Candidatus Fischeribacteriota</taxon>
    </lineage>
</organism>
<dbReference type="GO" id="GO:0009252">
    <property type="term" value="P:peptidoglycan biosynthetic process"/>
    <property type="evidence" value="ECO:0007669"/>
    <property type="project" value="UniProtKB-UniRule"/>
</dbReference>
<dbReference type="GO" id="GO:0050511">
    <property type="term" value="F:undecaprenyldiphospho-muramoylpentapeptide beta-N-acetylglucosaminyltransferase activity"/>
    <property type="evidence" value="ECO:0007669"/>
    <property type="project" value="UniProtKB-UniRule"/>
</dbReference>
<evidence type="ECO:0000256" key="3">
    <source>
        <dbReference type="ARBA" id="ARBA00022676"/>
    </source>
</evidence>
<evidence type="ECO:0000256" key="6">
    <source>
        <dbReference type="ARBA" id="ARBA00022984"/>
    </source>
</evidence>
<keyword evidence="9 10" id="KW-0961">Cell wall biogenesis/degradation</keyword>
<evidence type="ECO:0000256" key="7">
    <source>
        <dbReference type="ARBA" id="ARBA00023136"/>
    </source>
</evidence>
<dbReference type="GO" id="GO:0051991">
    <property type="term" value="F:UDP-N-acetyl-D-glucosamine:N-acetylmuramoyl-L-alanyl-D-glutamyl-meso-2,6-diaminopimelyl-D-alanyl-D-alanine-diphosphoundecaprenol 4-beta-N-acetylglucosaminlytransferase activity"/>
    <property type="evidence" value="ECO:0007669"/>
    <property type="project" value="RHEA"/>
</dbReference>
<evidence type="ECO:0000259" key="12">
    <source>
        <dbReference type="Pfam" id="PF04101"/>
    </source>
</evidence>
<keyword evidence="1 10" id="KW-1003">Cell membrane</keyword>
<dbReference type="Pfam" id="PF04101">
    <property type="entry name" value="Glyco_tran_28_C"/>
    <property type="match status" value="1"/>
</dbReference>
<comment type="similarity">
    <text evidence="10">Belongs to the glycosyltransferase 28 family. MurG subfamily.</text>
</comment>
<dbReference type="Gene3D" id="3.40.50.2000">
    <property type="entry name" value="Glycogen Phosphorylase B"/>
    <property type="match status" value="2"/>
</dbReference>
<dbReference type="EMBL" id="MFGW01000180">
    <property type="protein sequence ID" value="OGF62371.1"/>
    <property type="molecule type" value="Genomic_DNA"/>
</dbReference>
<comment type="caution">
    <text evidence="13">The sequence shown here is derived from an EMBL/GenBank/DDBJ whole genome shotgun (WGS) entry which is preliminary data.</text>
</comment>
<dbReference type="CDD" id="cd03785">
    <property type="entry name" value="GT28_MurG"/>
    <property type="match status" value="1"/>
</dbReference>
<keyword evidence="6 10" id="KW-0573">Peptidoglycan synthesis</keyword>
<feature type="binding site" evidence="10">
    <location>
        <position position="131"/>
    </location>
    <ligand>
        <name>UDP-N-acetyl-alpha-D-glucosamine</name>
        <dbReference type="ChEBI" id="CHEBI:57705"/>
    </ligand>
</feature>
<feature type="domain" description="Glycosyltransferase family 28 N-terminal" evidence="11">
    <location>
        <begin position="10"/>
        <end position="150"/>
    </location>
</feature>
<feature type="binding site" evidence="10">
    <location>
        <position position="197"/>
    </location>
    <ligand>
        <name>UDP-N-acetyl-alpha-D-glucosamine</name>
        <dbReference type="ChEBI" id="CHEBI:57705"/>
    </ligand>
</feature>
<comment type="subcellular location">
    <subcellularLocation>
        <location evidence="10">Cell membrane</location>
        <topology evidence="10">Peripheral membrane protein</topology>
        <orientation evidence="10">Cytoplasmic side</orientation>
    </subcellularLocation>
</comment>
<dbReference type="GO" id="GO:0005975">
    <property type="term" value="P:carbohydrate metabolic process"/>
    <property type="evidence" value="ECO:0007669"/>
    <property type="project" value="InterPro"/>
</dbReference>
<feature type="binding site" evidence="10">
    <location>
        <begin position="17"/>
        <end position="19"/>
    </location>
    <ligand>
        <name>UDP-N-acetyl-alpha-D-glucosamine</name>
        <dbReference type="ChEBI" id="CHEBI:57705"/>
    </ligand>
</feature>
<evidence type="ECO:0000256" key="4">
    <source>
        <dbReference type="ARBA" id="ARBA00022679"/>
    </source>
</evidence>
<keyword evidence="4 10" id="KW-0808">Transferase</keyword>
<evidence type="ECO:0000256" key="1">
    <source>
        <dbReference type="ARBA" id="ARBA00022475"/>
    </source>
</evidence>
<evidence type="ECO:0000256" key="5">
    <source>
        <dbReference type="ARBA" id="ARBA00022960"/>
    </source>
</evidence>
<evidence type="ECO:0000259" key="11">
    <source>
        <dbReference type="Pfam" id="PF03033"/>
    </source>
</evidence>
<dbReference type="AlphaFoldDB" id="A0A1F5VHF9"/>
<reference evidence="13 14" key="1">
    <citation type="journal article" date="2016" name="Nat. Commun.">
        <title>Thousands of microbial genomes shed light on interconnected biogeochemical processes in an aquifer system.</title>
        <authorList>
            <person name="Anantharaman K."/>
            <person name="Brown C.T."/>
            <person name="Hug L.A."/>
            <person name="Sharon I."/>
            <person name="Castelle C.J."/>
            <person name="Probst A.J."/>
            <person name="Thomas B.C."/>
            <person name="Singh A."/>
            <person name="Wilkins M.J."/>
            <person name="Karaoz U."/>
            <person name="Brodie E.L."/>
            <person name="Williams K.H."/>
            <person name="Hubbard S.S."/>
            <person name="Banfield J.F."/>
        </authorList>
    </citation>
    <scope>NUCLEOTIDE SEQUENCE [LARGE SCALE GENOMIC DNA]</scope>
</reference>
<evidence type="ECO:0000256" key="2">
    <source>
        <dbReference type="ARBA" id="ARBA00022618"/>
    </source>
</evidence>
<sequence length="381" mass="43354">MKELLNDRTIIITCGGTAGHIYPAVNLKEEWKKRYNRSHVLFVGSFYGMERTFFAKYQLHYYLLKTRGLAEKKFTDKVSAVFLLMQSLGVSFGILKKYSPAIVVGAGGYASGSMCLAAALKGIPILLMEQNYTLGLANKYLLPFAKGVAIGLPNPEYMKKKKFRYTGNPIRKEFIEGDWTYEPIRDGRFSVLAFGGSQGSHNINNHMVDSLPMLKERKNDIFIMHQTGLRDYLNTKEYYRQEGIMSDVQSYFEHIYDNYRRASLIICRAGATTISEIIATGRPAILMPLMIAGKAHQYPNAFFMESNNLAWILDERKVRTRNFVRAILHAMNHPEELSAMSEKMKKFAKPNAAADIADWAVEIVSEKYKQDGLEDRGEEDD</sequence>
<dbReference type="Pfam" id="PF03033">
    <property type="entry name" value="Glyco_transf_28"/>
    <property type="match status" value="1"/>
</dbReference>
<dbReference type="PANTHER" id="PTHR21015">
    <property type="entry name" value="UDP-N-ACETYLGLUCOSAMINE--N-ACETYLMURAMYL-(PENTAPEPTIDE) PYROPHOSPHORYL-UNDECAPRENOL N-ACETYLGLUCOSAMINE TRANSFERASE 1"/>
    <property type="match status" value="1"/>
</dbReference>
<keyword evidence="5 10" id="KW-0133">Cell shape</keyword>
<comment type="catalytic activity">
    <reaction evidence="10">
        <text>di-trans,octa-cis-undecaprenyl diphospho-N-acetyl-alpha-D-muramoyl-L-alanyl-D-glutamyl-meso-2,6-diaminopimeloyl-D-alanyl-D-alanine + UDP-N-acetyl-alpha-D-glucosamine = di-trans,octa-cis-undecaprenyl diphospho-[N-acetyl-alpha-D-glucosaminyl-(1-&gt;4)]-N-acetyl-alpha-D-muramoyl-L-alanyl-D-glutamyl-meso-2,6-diaminopimeloyl-D-alanyl-D-alanine + UDP + H(+)</text>
        <dbReference type="Rhea" id="RHEA:31227"/>
        <dbReference type="ChEBI" id="CHEBI:15378"/>
        <dbReference type="ChEBI" id="CHEBI:57705"/>
        <dbReference type="ChEBI" id="CHEBI:58223"/>
        <dbReference type="ChEBI" id="CHEBI:61387"/>
        <dbReference type="ChEBI" id="CHEBI:61388"/>
        <dbReference type="EC" id="2.4.1.227"/>
    </reaction>
</comment>
<evidence type="ECO:0000313" key="14">
    <source>
        <dbReference type="Proteomes" id="UP000178943"/>
    </source>
</evidence>
<dbReference type="GO" id="GO:0005886">
    <property type="term" value="C:plasma membrane"/>
    <property type="evidence" value="ECO:0007669"/>
    <property type="project" value="UniProtKB-SubCell"/>
</dbReference>
<dbReference type="EC" id="2.4.1.227" evidence="10"/>
<dbReference type="STRING" id="1817863.A2Y62_17130"/>
<dbReference type="UniPathway" id="UPA00219"/>
<dbReference type="HAMAP" id="MF_00033">
    <property type="entry name" value="MurG"/>
    <property type="match status" value="1"/>
</dbReference>